<comment type="similarity">
    <text evidence="4">Belongs to the PPP phosphatase family.</text>
</comment>
<dbReference type="SMART" id="SM00156">
    <property type="entry name" value="PP2Ac"/>
    <property type="match status" value="1"/>
</dbReference>
<reference evidence="6 7" key="1">
    <citation type="submission" date="2024-04" db="EMBL/GenBank/DDBJ databases">
        <title>Tritrichomonas musculus Genome.</title>
        <authorList>
            <person name="Alves-Ferreira E."/>
            <person name="Grigg M."/>
            <person name="Lorenzi H."/>
            <person name="Galac M."/>
        </authorList>
    </citation>
    <scope>NUCLEOTIDE SEQUENCE [LARGE SCALE GENOMIC DNA]</scope>
    <source>
        <strain evidence="6 7">EAF2021</strain>
    </source>
</reference>
<gene>
    <name evidence="6" type="ORF">M9Y10_038983</name>
</gene>
<sequence>MSQSADAELDNLTLGEIQATLRIRHGLKENLMLALFNRVTAILINEPNVFYLDSPITVCGDIHGQILDLFKLFEKSGENFNDNGPPKHKYLFLGDYVDRGYCSIEVFAFLAFIKIKYPDYIYLLRGNHEYRATNQQYGLFQDCLTLYGHSGVWYAINSVFDYLPIAAVIDNKIFCVHGGLSPKINYIGQITALDRTKDYNDNASGGGYYGDDENKLKKRKSDLNFLNKSLADLTWSDPDEVAKFVPNRRGSGYLFGPNQTFSFLYMNNLIPRHSKPQKVDWEKSTDGFIARAHQLAQEGYNWFHNNRLVIVWSAPNYTYKYENKATFMRVEPNLPPEFIEFQKDESSSKKPDDTIIDYFA</sequence>
<dbReference type="InterPro" id="IPR004843">
    <property type="entry name" value="Calcineurin-like_PHP"/>
</dbReference>
<dbReference type="PANTHER" id="PTHR45619">
    <property type="entry name" value="SERINE/THREONINE-PROTEIN PHOSPHATASE PP2A-RELATED"/>
    <property type="match status" value="1"/>
</dbReference>
<keyword evidence="1" id="KW-0479">Metal-binding</keyword>
<evidence type="ECO:0000256" key="2">
    <source>
        <dbReference type="ARBA" id="ARBA00022801"/>
    </source>
</evidence>
<name>A0ABR2K9Y0_9EUKA</name>
<dbReference type="Gene3D" id="3.60.21.10">
    <property type="match status" value="1"/>
</dbReference>
<evidence type="ECO:0000256" key="3">
    <source>
        <dbReference type="ARBA" id="ARBA00023211"/>
    </source>
</evidence>
<dbReference type="Proteomes" id="UP001470230">
    <property type="component" value="Unassembled WGS sequence"/>
</dbReference>
<keyword evidence="7" id="KW-1185">Reference proteome</keyword>
<dbReference type="InterPro" id="IPR029052">
    <property type="entry name" value="Metallo-depent_PP-like"/>
</dbReference>
<evidence type="ECO:0000256" key="1">
    <source>
        <dbReference type="ARBA" id="ARBA00022723"/>
    </source>
</evidence>
<feature type="domain" description="Serine/threonine specific protein phosphatases" evidence="5">
    <location>
        <begin position="124"/>
        <end position="129"/>
    </location>
</feature>
<comment type="catalytic activity">
    <reaction evidence="4">
        <text>O-phospho-L-threonyl-[protein] + H2O = L-threonyl-[protein] + phosphate</text>
        <dbReference type="Rhea" id="RHEA:47004"/>
        <dbReference type="Rhea" id="RHEA-COMP:11060"/>
        <dbReference type="Rhea" id="RHEA-COMP:11605"/>
        <dbReference type="ChEBI" id="CHEBI:15377"/>
        <dbReference type="ChEBI" id="CHEBI:30013"/>
        <dbReference type="ChEBI" id="CHEBI:43474"/>
        <dbReference type="ChEBI" id="CHEBI:61977"/>
        <dbReference type="EC" id="3.1.3.16"/>
    </reaction>
</comment>
<keyword evidence="2 4" id="KW-0378">Hydrolase</keyword>
<accession>A0ABR2K9Y0</accession>
<dbReference type="Pfam" id="PF00149">
    <property type="entry name" value="Metallophos"/>
    <property type="match status" value="1"/>
</dbReference>
<dbReference type="InterPro" id="IPR006186">
    <property type="entry name" value="Ser/Thr-sp_prot-phosphatase"/>
</dbReference>
<dbReference type="SUPFAM" id="SSF56300">
    <property type="entry name" value="Metallo-dependent phosphatases"/>
    <property type="match status" value="1"/>
</dbReference>
<dbReference type="InterPro" id="IPR047129">
    <property type="entry name" value="PPA2-like"/>
</dbReference>
<comment type="caution">
    <text evidence="6">The sequence shown here is derived from an EMBL/GenBank/DDBJ whole genome shotgun (WGS) entry which is preliminary data.</text>
</comment>
<dbReference type="EC" id="3.1.3.16" evidence="4"/>
<evidence type="ECO:0000313" key="7">
    <source>
        <dbReference type="Proteomes" id="UP001470230"/>
    </source>
</evidence>
<evidence type="ECO:0000259" key="5">
    <source>
        <dbReference type="PROSITE" id="PS00125"/>
    </source>
</evidence>
<dbReference type="PROSITE" id="PS00125">
    <property type="entry name" value="SER_THR_PHOSPHATASE"/>
    <property type="match status" value="1"/>
</dbReference>
<proteinExistence type="inferred from homology"/>
<evidence type="ECO:0000313" key="6">
    <source>
        <dbReference type="EMBL" id="KAK8887924.1"/>
    </source>
</evidence>
<dbReference type="PRINTS" id="PR00114">
    <property type="entry name" value="STPHPHTASE"/>
</dbReference>
<dbReference type="EMBL" id="JAPFFF010000006">
    <property type="protein sequence ID" value="KAK8887924.1"/>
    <property type="molecule type" value="Genomic_DNA"/>
</dbReference>
<evidence type="ECO:0000256" key="4">
    <source>
        <dbReference type="RuleBase" id="RU004273"/>
    </source>
</evidence>
<protein>
    <recommendedName>
        <fullName evidence="4">Serine/threonine-protein phosphatase</fullName>
        <ecNumber evidence="4">3.1.3.16</ecNumber>
    </recommendedName>
</protein>
<keyword evidence="3" id="KW-0464">Manganese</keyword>
<organism evidence="6 7">
    <name type="scientific">Tritrichomonas musculus</name>
    <dbReference type="NCBI Taxonomy" id="1915356"/>
    <lineage>
        <taxon>Eukaryota</taxon>
        <taxon>Metamonada</taxon>
        <taxon>Parabasalia</taxon>
        <taxon>Tritrichomonadida</taxon>
        <taxon>Tritrichomonadidae</taxon>
        <taxon>Tritrichomonas</taxon>
    </lineage>
</organism>